<organism evidence="1 2">
    <name type="scientific">Mycobacterium spongiae</name>
    <dbReference type="NCBI Taxonomy" id="886343"/>
    <lineage>
        <taxon>Bacteria</taxon>
        <taxon>Bacillati</taxon>
        <taxon>Actinomycetota</taxon>
        <taxon>Actinomycetes</taxon>
        <taxon>Mycobacteriales</taxon>
        <taxon>Mycobacteriaceae</taxon>
        <taxon>Mycobacterium</taxon>
    </lineage>
</organism>
<accession>A0A975K068</accession>
<evidence type="ECO:0000313" key="2">
    <source>
        <dbReference type="Proteomes" id="UP000682202"/>
    </source>
</evidence>
<sequence length="130" mass="14491">MNTYNAIASRDERWWHVTIPGLGNDPEDGLHTQARNLAEVEPMARDLIALWLEVAEDSFDVHVQVELPDSVRGHLERALKLRNKAAHAQAEAADEYRAAARELKAEGLTVRDIGSALDVSYQRAHQLVSA</sequence>
<dbReference type="RefSeq" id="WP_211696539.1">
    <property type="nucleotide sequence ID" value="NZ_CP046600.1"/>
</dbReference>
<keyword evidence="2" id="KW-1185">Reference proteome</keyword>
<name>A0A975K068_9MYCO</name>
<dbReference type="KEGG" id="mspg:F6B93_19420"/>
<dbReference type="Gene3D" id="3.30.160.250">
    <property type="match status" value="1"/>
</dbReference>
<dbReference type="AlphaFoldDB" id="A0A975K068"/>
<evidence type="ECO:0008006" key="3">
    <source>
        <dbReference type="Google" id="ProtNLM"/>
    </source>
</evidence>
<reference evidence="1" key="1">
    <citation type="submission" date="2019-12" db="EMBL/GenBank/DDBJ databases">
        <title>Mycobacterium spongiae sp. nov.</title>
        <authorList>
            <person name="Stinear T."/>
        </authorList>
    </citation>
    <scope>NUCLEOTIDE SEQUENCE</scope>
    <source>
        <strain evidence="1">FSD4b-SM</strain>
    </source>
</reference>
<evidence type="ECO:0000313" key="1">
    <source>
        <dbReference type="EMBL" id="QUR68949.1"/>
    </source>
</evidence>
<protein>
    <recommendedName>
        <fullName evidence="3">Antitoxin HicB</fullName>
    </recommendedName>
</protein>
<dbReference type="Proteomes" id="UP000682202">
    <property type="component" value="Chromosome"/>
</dbReference>
<dbReference type="EMBL" id="CP046600">
    <property type="protein sequence ID" value="QUR68949.1"/>
    <property type="molecule type" value="Genomic_DNA"/>
</dbReference>
<dbReference type="InterPro" id="IPR035069">
    <property type="entry name" value="TTHA1013/TTHA0281-like"/>
</dbReference>
<proteinExistence type="predicted"/>
<dbReference type="SUPFAM" id="SSF143100">
    <property type="entry name" value="TTHA1013/TTHA0281-like"/>
    <property type="match status" value="1"/>
</dbReference>
<gene>
    <name evidence="1" type="ORF">F6B93_19420</name>
</gene>